<reference evidence="1 2" key="1">
    <citation type="submission" date="2020-07" db="EMBL/GenBank/DDBJ databases">
        <title>Genomic diversity of species in the Neisseriaceae family.</title>
        <authorList>
            <person name="Vincent A.T."/>
            <person name="Bernet E."/>
            <person name="Veyrier F.J."/>
        </authorList>
    </citation>
    <scope>NUCLEOTIDE SEQUENCE [LARGE SCALE GENOMIC DNA]</scope>
    <source>
        <strain evidence="1 2">DSM 22244</strain>
    </source>
</reference>
<name>A0A7D7SHV4_9NEIS</name>
<gene>
    <name evidence="1" type="ORF">H3L94_03725</name>
</gene>
<dbReference type="KEGG" id="nsg:H3L94_03725"/>
<evidence type="ECO:0000313" key="2">
    <source>
        <dbReference type="Proteomes" id="UP000514752"/>
    </source>
</evidence>
<sequence>MAKLNTGKGNSLEIRPVAYHYVEDTETEEFYYDVIVWRGNQQEKPDSTLFSGIQGFDCEIDDISIADAILHALANGVEYELSDWFNGGFDLCITPETACGEAEQA</sequence>
<proteinExistence type="predicted"/>
<dbReference type="Proteomes" id="UP000514752">
    <property type="component" value="Chromosome"/>
</dbReference>
<organism evidence="1 2">
    <name type="scientific">Neisseria shayeganii</name>
    <dbReference type="NCBI Taxonomy" id="607712"/>
    <lineage>
        <taxon>Bacteria</taxon>
        <taxon>Pseudomonadati</taxon>
        <taxon>Pseudomonadota</taxon>
        <taxon>Betaproteobacteria</taxon>
        <taxon>Neisseriales</taxon>
        <taxon>Neisseriaceae</taxon>
        <taxon>Neisseria</taxon>
    </lineage>
</organism>
<protein>
    <submittedName>
        <fullName evidence="1">Uncharacterized protein</fullName>
    </submittedName>
</protein>
<dbReference type="AlphaFoldDB" id="A0A7D7SHV4"/>
<dbReference type="RefSeq" id="WP_182122710.1">
    <property type="nucleotide sequence ID" value="NZ_CP059567.1"/>
</dbReference>
<evidence type="ECO:0000313" key="1">
    <source>
        <dbReference type="EMBL" id="QMT41152.1"/>
    </source>
</evidence>
<dbReference type="EMBL" id="CP059567">
    <property type="protein sequence ID" value="QMT41152.1"/>
    <property type="molecule type" value="Genomic_DNA"/>
</dbReference>
<accession>A0A7D7SHV4</accession>